<dbReference type="GO" id="GO:0009236">
    <property type="term" value="P:cobalamin biosynthetic process"/>
    <property type="evidence" value="ECO:0007669"/>
    <property type="project" value="InterPro"/>
</dbReference>
<dbReference type="Proteomes" id="UP000320231">
    <property type="component" value="Chromosome"/>
</dbReference>
<evidence type="ECO:0000256" key="1">
    <source>
        <dbReference type="SAM" id="MobiDB-lite"/>
    </source>
</evidence>
<feature type="compositionally biased region" description="Basic and acidic residues" evidence="1">
    <location>
        <begin position="227"/>
        <end position="249"/>
    </location>
</feature>
<dbReference type="EMBL" id="AP019514">
    <property type="protein sequence ID" value="BBI61794.1"/>
    <property type="molecule type" value="Genomic_DNA"/>
</dbReference>
<dbReference type="Pfam" id="PF06213">
    <property type="entry name" value="CobT"/>
    <property type="match status" value="1"/>
</dbReference>
<accession>A0A455UF80</accession>
<evidence type="ECO:0000313" key="3">
    <source>
        <dbReference type="EMBL" id="BBI61794.1"/>
    </source>
</evidence>
<keyword evidence="2" id="KW-0812">Transmembrane</keyword>
<evidence type="ECO:0000256" key="2">
    <source>
        <dbReference type="SAM" id="Phobius"/>
    </source>
</evidence>
<organism evidence="3 4">
    <name type="scientific">Vreelandella sulfidaeris</name>
    <dbReference type="NCBI Taxonomy" id="115553"/>
    <lineage>
        <taxon>Bacteria</taxon>
        <taxon>Pseudomonadati</taxon>
        <taxon>Pseudomonadota</taxon>
        <taxon>Gammaproteobacteria</taxon>
        <taxon>Oceanospirillales</taxon>
        <taxon>Halomonadaceae</taxon>
        <taxon>Vreelandella</taxon>
    </lineage>
</organism>
<feature type="region of interest" description="Disordered" evidence="1">
    <location>
        <begin position="227"/>
        <end position="257"/>
    </location>
</feature>
<keyword evidence="2" id="KW-0472">Membrane</keyword>
<dbReference type="AlphaFoldDB" id="A0A455UF80"/>
<evidence type="ECO:0000313" key="4">
    <source>
        <dbReference type="Proteomes" id="UP000320231"/>
    </source>
</evidence>
<feature type="transmembrane region" description="Helical" evidence="2">
    <location>
        <begin position="371"/>
        <end position="389"/>
    </location>
</feature>
<dbReference type="KEGG" id="hsr:HSBAA_31000"/>
<reference evidence="3 4" key="1">
    <citation type="journal article" date="2019" name="Microbiol. Resour. Announc.">
        <title>Complete Genome Sequence of Halomonas sulfidaeris Strain Esulfide1 Isolated from a Metal Sulfide Rock at a Depth of 2,200 Meters, Obtained Using Nanopore Sequencing.</title>
        <authorList>
            <person name="Saito M."/>
            <person name="Nishigata A."/>
            <person name="Galipon J."/>
            <person name="Arakawa K."/>
        </authorList>
    </citation>
    <scope>NUCLEOTIDE SEQUENCE [LARGE SCALE GENOMIC DNA]</scope>
    <source>
        <strain evidence="3 4">ATCC BAA-803</strain>
    </source>
</reference>
<name>A0A455UF80_9GAMM</name>
<gene>
    <name evidence="3" type="ORF">HSBAA_31000</name>
</gene>
<dbReference type="InterPro" id="IPR006538">
    <property type="entry name" value="CobT"/>
</dbReference>
<sequence>MAKKHTNIGELRSSLALVVKMLANKGIKVTQVGIQAFVEYDERTLEAKRVNIPSISDQSPPELVTAIKGFVDHEVAHLLFTDAKIIERAHKERIANLHNIVEDTFIERKMKNAFAGSTRNIDKTLEFAIKHFFQRSFDKHIKGYDTEADDSSQARFFVRALATPGIRALSGQEAAQEFMADKWELIPEVYEGLAPLAESLESINSSLQSLKLANTIREILADVETNERKAKKEKAKKADPMEKPSKPSESDDGEEGDEGDDALVLLLVNRSLKNQKATPATVFLMSLRKRARKSLRSPTVVIVKNPPRSPTILAAVGLQVILTMSLKKVKTMVTRTANLIPKRKATRKLMRQAQVQAATVMKKAKQKTPSLMAMMTLRVSLTMTIAIGAHSMMKMAMMTTTSKVMMTKTKAATRNPPRINTSAPTALPTHARLCYQ</sequence>
<protein>
    <submittedName>
        <fullName evidence="3">Uncharacterized protein</fullName>
    </submittedName>
</protein>
<proteinExistence type="predicted"/>
<keyword evidence="2" id="KW-1133">Transmembrane helix</keyword>